<dbReference type="InterPro" id="IPR011701">
    <property type="entry name" value="MFS"/>
</dbReference>
<feature type="transmembrane region" description="Helical" evidence="7">
    <location>
        <begin position="315"/>
        <end position="332"/>
    </location>
</feature>
<dbReference type="InterPro" id="IPR020846">
    <property type="entry name" value="MFS_dom"/>
</dbReference>
<comment type="caution">
    <text evidence="9">The sequence shown here is derived from an EMBL/GenBank/DDBJ whole genome shotgun (WGS) entry which is preliminary data.</text>
</comment>
<evidence type="ECO:0000256" key="1">
    <source>
        <dbReference type="ARBA" id="ARBA00004141"/>
    </source>
</evidence>
<comment type="subcellular location">
    <subcellularLocation>
        <location evidence="1">Membrane</location>
        <topology evidence="1">Multi-pass membrane protein</topology>
    </subcellularLocation>
</comment>
<reference evidence="9" key="1">
    <citation type="submission" date="2021-03" db="EMBL/GenBank/DDBJ databases">
        <authorList>
            <person name="Tagirdzhanova G."/>
        </authorList>
    </citation>
    <scope>NUCLEOTIDE SEQUENCE</scope>
</reference>
<evidence type="ECO:0000256" key="6">
    <source>
        <dbReference type="SAM" id="MobiDB-lite"/>
    </source>
</evidence>
<dbReference type="SUPFAM" id="SSF103473">
    <property type="entry name" value="MFS general substrate transporter"/>
    <property type="match status" value="1"/>
</dbReference>
<dbReference type="Pfam" id="PF07690">
    <property type="entry name" value="MFS_1"/>
    <property type="match status" value="1"/>
</dbReference>
<sequence length="474" mass="52541">MEEKEADHSPDVTSKASISSAENAPPTLECPPNKIDEKALLRKIDLRVIPILFLLYLAAFLDRVNIANALTLRLPQDLHLKGNESNVALTIFFVPYVLFEIPSNVLLKRFKPHVWLSACILAFGIVMLCQGFVQSYRGLLATRFFLGLAEAGVFPGCFYLISFWYKREESQRRFTVFWSSVLFASMFGGLLASAIANMHGVRGYSSWRWIFILEGIATIVIGIGAYFLVADFPADARWLSAEEKEFVIARTETDERAASPITVRKVVSFFGDVKNVIGGFMYFAVIVPIYSYSYFAPTIVKTLGYSTVETQLHTVPPAAAALALCLILAYLSDRLRLRFPFIFLGFLLTTAGLAILLTTHRGFHVRYLGICLVAMGCFSAGPIIVCWYVMNLTGHTDRSIGSAWMIGFGNTGGFVATFCFLAKDAPFYHIGYSICMGATCLGALAVVLYAGLVILENNGARKRDGKERAKKLYL</sequence>
<dbReference type="InterPro" id="IPR036259">
    <property type="entry name" value="MFS_trans_sf"/>
</dbReference>
<dbReference type="FunFam" id="1.20.1250.20:FF:000013">
    <property type="entry name" value="MFS general substrate transporter"/>
    <property type="match status" value="1"/>
</dbReference>
<gene>
    <name evidence="9" type="ORF">ALECFALPRED_003700</name>
</gene>
<evidence type="ECO:0000313" key="10">
    <source>
        <dbReference type="Proteomes" id="UP000664203"/>
    </source>
</evidence>
<dbReference type="Gene3D" id="1.20.1250.20">
    <property type="entry name" value="MFS general substrate transporter like domains"/>
    <property type="match status" value="2"/>
</dbReference>
<feature type="domain" description="Major facilitator superfamily (MFS) profile" evidence="8">
    <location>
        <begin position="48"/>
        <end position="463"/>
    </location>
</feature>
<name>A0A8H3IQ80_9LECA</name>
<evidence type="ECO:0000256" key="5">
    <source>
        <dbReference type="ARBA" id="ARBA00023136"/>
    </source>
</evidence>
<feature type="transmembrane region" description="Helical" evidence="7">
    <location>
        <begin position="275"/>
        <end position="295"/>
    </location>
</feature>
<feature type="compositionally biased region" description="Polar residues" evidence="6">
    <location>
        <begin position="11"/>
        <end position="22"/>
    </location>
</feature>
<evidence type="ECO:0000256" key="7">
    <source>
        <dbReference type="SAM" id="Phobius"/>
    </source>
</evidence>
<feature type="region of interest" description="Disordered" evidence="6">
    <location>
        <begin position="1"/>
        <end position="30"/>
    </location>
</feature>
<dbReference type="AlphaFoldDB" id="A0A8H3IQ80"/>
<dbReference type="FunFam" id="1.20.1250.20:FF:000034">
    <property type="entry name" value="MFS general substrate transporter"/>
    <property type="match status" value="1"/>
</dbReference>
<dbReference type="PROSITE" id="PS50850">
    <property type="entry name" value="MFS"/>
    <property type="match status" value="1"/>
</dbReference>
<evidence type="ECO:0000256" key="2">
    <source>
        <dbReference type="ARBA" id="ARBA00022448"/>
    </source>
</evidence>
<keyword evidence="3 7" id="KW-0812">Transmembrane</keyword>
<dbReference type="OrthoDB" id="2985014at2759"/>
<dbReference type="EMBL" id="CAJPDR010000228">
    <property type="protein sequence ID" value="CAF9927413.1"/>
    <property type="molecule type" value="Genomic_DNA"/>
</dbReference>
<feature type="transmembrane region" description="Helical" evidence="7">
    <location>
        <begin position="429"/>
        <end position="455"/>
    </location>
</feature>
<dbReference type="Proteomes" id="UP000664203">
    <property type="component" value="Unassembled WGS sequence"/>
</dbReference>
<keyword evidence="2" id="KW-0813">Transport</keyword>
<keyword evidence="10" id="KW-1185">Reference proteome</keyword>
<dbReference type="PANTHER" id="PTHR43791:SF46">
    <property type="entry name" value="MAJOR FACILITATOR SUPERFAMILY (MFS) PROFILE DOMAIN-CONTAINING PROTEIN-RELATED"/>
    <property type="match status" value="1"/>
</dbReference>
<feature type="transmembrane region" description="Helical" evidence="7">
    <location>
        <begin position="145"/>
        <end position="164"/>
    </location>
</feature>
<feature type="transmembrane region" description="Helical" evidence="7">
    <location>
        <begin position="365"/>
        <end position="390"/>
    </location>
</feature>
<keyword evidence="5 7" id="KW-0472">Membrane</keyword>
<keyword evidence="4 7" id="KW-1133">Transmembrane helix</keyword>
<feature type="transmembrane region" description="Helical" evidence="7">
    <location>
        <begin position="48"/>
        <end position="67"/>
    </location>
</feature>
<proteinExistence type="predicted"/>
<protein>
    <recommendedName>
        <fullName evidence="8">Major facilitator superfamily (MFS) profile domain-containing protein</fullName>
    </recommendedName>
</protein>
<accession>A0A8H3IQ80</accession>
<dbReference type="GO" id="GO:0022857">
    <property type="term" value="F:transmembrane transporter activity"/>
    <property type="evidence" value="ECO:0007669"/>
    <property type="project" value="InterPro"/>
</dbReference>
<evidence type="ECO:0000256" key="4">
    <source>
        <dbReference type="ARBA" id="ARBA00022989"/>
    </source>
</evidence>
<evidence type="ECO:0000259" key="8">
    <source>
        <dbReference type="PROSITE" id="PS50850"/>
    </source>
</evidence>
<evidence type="ECO:0000256" key="3">
    <source>
        <dbReference type="ARBA" id="ARBA00022692"/>
    </source>
</evidence>
<feature type="transmembrane region" description="Helical" evidence="7">
    <location>
        <begin position="114"/>
        <end position="133"/>
    </location>
</feature>
<evidence type="ECO:0000313" key="9">
    <source>
        <dbReference type="EMBL" id="CAF9927413.1"/>
    </source>
</evidence>
<feature type="transmembrane region" description="Helical" evidence="7">
    <location>
        <begin position="339"/>
        <end position="359"/>
    </location>
</feature>
<organism evidence="9 10">
    <name type="scientific">Alectoria fallacina</name>
    <dbReference type="NCBI Taxonomy" id="1903189"/>
    <lineage>
        <taxon>Eukaryota</taxon>
        <taxon>Fungi</taxon>
        <taxon>Dikarya</taxon>
        <taxon>Ascomycota</taxon>
        <taxon>Pezizomycotina</taxon>
        <taxon>Lecanoromycetes</taxon>
        <taxon>OSLEUM clade</taxon>
        <taxon>Lecanoromycetidae</taxon>
        <taxon>Lecanorales</taxon>
        <taxon>Lecanorineae</taxon>
        <taxon>Parmeliaceae</taxon>
        <taxon>Alectoria</taxon>
    </lineage>
</organism>
<feature type="transmembrane region" description="Helical" evidence="7">
    <location>
        <begin position="87"/>
        <end position="107"/>
    </location>
</feature>
<dbReference type="GO" id="GO:0005886">
    <property type="term" value="C:plasma membrane"/>
    <property type="evidence" value="ECO:0007669"/>
    <property type="project" value="TreeGrafter"/>
</dbReference>
<feature type="transmembrane region" description="Helical" evidence="7">
    <location>
        <begin position="402"/>
        <end position="423"/>
    </location>
</feature>
<dbReference type="PANTHER" id="PTHR43791">
    <property type="entry name" value="PERMEASE-RELATED"/>
    <property type="match status" value="1"/>
</dbReference>
<feature type="compositionally biased region" description="Basic and acidic residues" evidence="6">
    <location>
        <begin position="1"/>
        <end position="10"/>
    </location>
</feature>
<feature type="transmembrane region" description="Helical" evidence="7">
    <location>
        <begin position="176"/>
        <end position="195"/>
    </location>
</feature>
<feature type="transmembrane region" description="Helical" evidence="7">
    <location>
        <begin position="207"/>
        <end position="229"/>
    </location>
</feature>